<sequence>MVREISLYSINSRLTEIHPLEKLILVIISLIGASYIHNNYILITNILFFIVLNIISNNPKSIIYKFIFIALFFGLFTSFSLWWQGYNFSYISTILLRGINGAVTIAFLALTTPVNHIVYLLSKNKWTRDIGDIMKSMERFIIIIEEDFSITFKSIKSRGGFAGYKNATRDFGRACGLVFKSLIFRWREINLSLKNRCYVGRHNYYYEFEYKKYRVILISCYLILIILCCFI</sequence>
<comment type="caution">
    <text evidence="6">The sequence shown here is derived from an EMBL/GenBank/DDBJ whole genome shotgun (WGS) entry which is preliminary data.</text>
</comment>
<dbReference type="Pfam" id="PF02361">
    <property type="entry name" value="CbiQ"/>
    <property type="match status" value="1"/>
</dbReference>
<evidence type="ECO:0000256" key="2">
    <source>
        <dbReference type="ARBA" id="ARBA00022692"/>
    </source>
</evidence>
<name>A0ABS2FIG5_9CLOT</name>
<evidence type="ECO:0000256" key="1">
    <source>
        <dbReference type="ARBA" id="ARBA00004141"/>
    </source>
</evidence>
<dbReference type="Proteomes" id="UP000767334">
    <property type="component" value="Unassembled WGS sequence"/>
</dbReference>
<dbReference type="PANTHER" id="PTHR43723:SF1">
    <property type="entry name" value="COBALT TRANSPORT PROTEIN CBIQ"/>
    <property type="match status" value="1"/>
</dbReference>
<feature type="transmembrane region" description="Helical" evidence="5">
    <location>
        <begin position="213"/>
        <end position="230"/>
    </location>
</feature>
<keyword evidence="3 5" id="KW-1133">Transmembrane helix</keyword>
<proteinExistence type="predicted"/>
<dbReference type="PANTHER" id="PTHR43723">
    <property type="entry name" value="COBALT TRANSPORT PROTEIN CBIQ"/>
    <property type="match status" value="1"/>
</dbReference>
<evidence type="ECO:0000313" key="7">
    <source>
        <dbReference type="Proteomes" id="UP000767334"/>
    </source>
</evidence>
<gene>
    <name evidence="6" type="ORF">H6A19_11745</name>
</gene>
<keyword evidence="4 5" id="KW-0472">Membrane</keyword>
<comment type="subcellular location">
    <subcellularLocation>
        <location evidence="1">Membrane</location>
        <topology evidence="1">Multi-pass membrane protein</topology>
    </subcellularLocation>
</comment>
<accession>A0ABS2FIG5</accession>
<reference evidence="6 7" key="1">
    <citation type="journal article" date="2021" name="Sci. Rep.">
        <title>The distribution of antibiotic resistance genes in chicken gut microbiota commensals.</title>
        <authorList>
            <person name="Juricova H."/>
            <person name="Matiasovicova J."/>
            <person name="Kubasova T."/>
            <person name="Cejkova D."/>
            <person name="Rychlik I."/>
        </authorList>
    </citation>
    <scope>NUCLEOTIDE SEQUENCE [LARGE SCALE GENOMIC DNA]</scope>
    <source>
        <strain evidence="6 7">An435</strain>
    </source>
</reference>
<dbReference type="RefSeq" id="WP_133015662.1">
    <property type="nucleotide sequence ID" value="NZ_JACJLL010000076.1"/>
</dbReference>
<keyword evidence="2 5" id="KW-0812">Transmembrane</keyword>
<evidence type="ECO:0000256" key="3">
    <source>
        <dbReference type="ARBA" id="ARBA00022989"/>
    </source>
</evidence>
<feature type="transmembrane region" description="Helical" evidence="5">
    <location>
        <begin position="62"/>
        <end position="82"/>
    </location>
</feature>
<protein>
    <submittedName>
        <fullName evidence="6">Uncharacterized protein</fullName>
    </submittedName>
</protein>
<evidence type="ECO:0000256" key="5">
    <source>
        <dbReference type="SAM" id="Phobius"/>
    </source>
</evidence>
<keyword evidence="7" id="KW-1185">Reference proteome</keyword>
<evidence type="ECO:0000313" key="6">
    <source>
        <dbReference type="EMBL" id="MBM6819999.1"/>
    </source>
</evidence>
<feature type="transmembrane region" description="Helical" evidence="5">
    <location>
        <begin position="23"/>
        <end position="56"/>
    </location>
</feature>
<evidence type="ECO:0000256" key="4">
    <source>
        <dbReference type="ARBA" id="ARBA00023136"/>
    </source>
</evidence>
<dbReference type="InterPro" id="IPR052770">
    <property type="entry name" value="Cobalt_transport_CbiQ"/>
</dbReference>
<organism evidence="6 7">
    <name type="scientific">Clostridium saudiense</name>
    <dbReference type="NCBI Taxonomy" id="1414720"/>
    <lineage>
        <taxon>Bacteria</taxon>
        <taxon>Bacillati</taxon>
        <taxon>Bacillota</taxon>
        <taxon>Clostridia</taxon>
        <taxon>Eubacteriales</taxon>
        <taxon>Clostridiaceae</taxon>
        <taxon>Clostridium</taxon>
    </lineage>
</organism>
<dbReference type="CDD" id="cd16914">
    <property type="entry name" value="EcfT"/>
    <property type="match status" value="1"/>
</dbReference>
<dbReference type="InterPro" id="IPR003339">
    <property type="entry name" value="ABC/ECF_trnsptr_transmembrane"/>
</dbReference>
<feature type="transmembrane region" description="Helical" evidence="5">
    <location>
        <begin position="94"/>
        <end position="119"/>
    </location>
</feature>
<dbReference type="EMBL" id="JACJLL010000076">
    <property type="protein sequence ID" value="MBM6819999.1"/>
    <property type="molecule type" value="Genomic_DNA"/>
</dbReference>